<sequence length="88" mass="9343">MPLGIAVGTPIQAGFYTAVDNGLADWRGSQYGFYFVIGCIAVAMLLVFTWLPASKPNDDLATELGAEGGEGGDSPMEQEKTTEVRRAT</sequence>
<evidence type="ECO:0000313" key="1">
    <source>
        <dbReference type="EMBL" id="KAJ9104753.1"/>
    </source>
</evidence>
<reference evidence="1" key="1">
    <citation type="submission" date="2023-04" db="EMBL/GenBank/DDBJ databases">
        <title>Draft Genome sequencing of Naganishia species isolated from polar environments using Oxford Nanopore Technology.</title>
        <authorList>
            <person name="Leo P."/>
            <person name="Venkateswaran K."/>
        </authorList>
    </citation>
    <scope>NUCLEOTIDE SEQUENCE</scope>
    <source>
        <strain evidence="1">MNA-CCFEE 5261</strain>
    </source>
</reference>
<dbReference type="EMBL" id="JASBWR010000039">
    <property type="protein sequence ID" value="KAJ9104753.1"/>
    <property type="molecule type" value="Genomic_DNA"/>
</dbReference>
<gene>
    <name evidence="1" type="ORF">QFC19_003894</name>
</gene>
<protein>
    <submittedName>
        <fullName evidence="1">Uncharacterized protein</fullName>
    </submittedName>
</protein>
<comment type="caution">
    <text evidence="1">The sequence shown here is derived from an EMBL/GenBank/DDBJ whole genome shotgun (WGS) entry which is preliminary data.</text>
</comment>
<name>A0ACC2VZB7_9TREE</name>
<organism evidence="1 2">
    <name type="scientific">Naganishia cerealis</name>
    <dbReference type="NCBI Taxonomy" id="610337"/>
    <lineage>
        <taxon>Eukaryota</taxon>
        <taxon>Fungi</taxon>
        <taxon>Dikarya</taxon>
        <taxon>Basidiomycota</taxon>
        <taxon>Agaricomycotina</taxon>
        <taxon>Tremellomycetes</taxon>
        <taxon>Filobasidiales</taxon>
        <taxon>Filobasidiaceae</taxon>
        <taxon>Naganishia</taxon>
    </lineage>
</organism>
<keyword evidence="2" id="KW-1185">Reference proteome</keyword>
<proteinExistence type="predicted"/>
<evidence type="ECO:0000313" key="2">
    <source>
        <dbReference type="Proteomes" id="UP001241377"/>
    </source>
</evidence>
<dbReference type="Proteomes" id="UP001241377">
    <property type="component" value="Unassembled WGS sequence"/>
</dbReference>
<accession>A0ACC2VZB7</accession>